<evidence type="ECO:0000313" key="1">
    <source>
        <dbReference type="EMBL" id="SUQ63616.1"/>
    </source>
</evidence>
<dbReference type="Proteomes" id="UP000255177">
    <property type="component" value="Unassembled WGS sequence"/>
</dbReference>
<sequence length="83" mass="9704">MNNLNLARLNLYRTRERIQIELEVGETVEGLLKSIDWKHKTIRIHRPKPGVDWVLQFSDVQTIAPHSCEATELDEDYWGLSCL</sequence>
<proteinExistence type="predicted"/>
<dbReference type="EMBL" id="UIDD01000008">
    <property type="protein sequence ID" value="SUQ63616.1"/>
    <property type="molecule type" value="Genomic_DNA"/>
</dbReference>
<keyword evidence="2" id="KW-1185">Reference proteome</keyword>
<dbReference type="AlphaFoldDB" id="A0A380T269"/>
<name>A0A380T269_9PSED</name>
<accession>A0A380T269</accession>
<dbReference type="RefSeq" id="WP_115087168.1">
    <property type="nucleotide sequence ID" value="NZ_CBCSFG010000032.1"/>
</dbReference>
<reference evidence="2" key="1">
    <citation type="submission" date="2018-07" db="EMBL/GenBank/DDBJ databases">
        <authorList>
            <person name="Blom J."/>
        </authorList>
    </citation>
    <scope>NUCLEOTIDE SEQUENCE [LARGE SCALE GENOMIC DNA]</scope>
    <source>
        <strain evidence="2">CCOS 864</strain>
    </source>
</reference>
<evidence type="ECO:0000313" key="2">
    <source>
        <dbReference type="Proteomes" id="UP000255177"/>
    </source>
</evidence>
<gene>
    <name evidence="1" type="ORF">CCOS864_03068</name>
</gene>
<organism evidence="1 2">
    <name type="scientific">Pseudomonas wadenswilerensis</name>
    <dbReference type="NCBI Taxonomy" id="1785161"/>
    <lineage>
        <taxon>Bacteria</taxon>
        <taxon>Pseudomonadati</taxon>
        <taxon>Pseudomonadota</taxon>
        <taxon>Gammaproteobacteria</taxon>
        <taxon>Pseudomonadales</taxon>
        <taxon>Pseudomonadaceae</taxon>
        <taxon>Pseudomonas</taxon>
    </lineage>
</organism>
<protein>
    <submittedName>
        <fullName evidence="1">Uncharacterized protein</fullName>
    </submittedName>
</protein>